<dbReference type="GO" id="GO:1990228">
    <property type="term" value="C:sulfurtransferase complex"/>
    <property type="evidence" value="ECO:0007669"/>
    <property type="project" value="TreeGrafter"/>
</dbReference>
<dbReference type="OrthoDB" id="9795117at2"/>
<dbReference type="STRING" id="80852.AWOD_I_2446"/>
<dbReference type="KEGG" id="awd:AWOD_I_2446"/>
<keyword evidence="2" id="KW-1185">Reference proteome</keyword>
<name>A0A090KLS4_9GAMM</name>
<dbReference type="PANTHER" id="PTHR37526:SF1">
    <property type="entry name" value="PROTEIN TUSB"/>
    <property type="match status" value="1"/>
</dbReference>
<dbReference type="PATRIC" id="fig|80852.17.peg.2533"/>
<dbReference type="InterPro" id="IPR007215">
    <property type="entry name" value="Sulphur_relay_TusB/DsrH"/>
</dbReference>
<reference evidence="2" key="1">
    <citation type="submission" date="2014-09" db="EMBL/GenBank/DDBJ databases">
        <authorList>
            <person name="Hjerde E."/>
        </authorList>
    </citation>
    <scope>NUCLEOTIDE SEQUENCE [LARGE SCALE GENOMIC DNA]</scope>
    <source>
        <strain evidence="2">06/09/139</strain>
    </source>
</reference>
<dbReference type="Proteomes" id="UP000032427">
    <property type="component" value="Chromosome 1"/>
</dbReference>
<accession>A0A090KLS4</accession>
<sequence length="95" mass="10867">MLHILTKTDNLHALYKQELPVNVDSDVFLLTQDCVYAGILDHKDHLLILSLKQCYFLQEDVDARGVKGLIDNKIQLVTYASFVSLTQEYSPVVTW</sequence>
<dbReference type="Pfam" id="PF04077">
    <property type="entry name" value="DsrH"/>
    <property type="match status" value="1"/>
</dbReference>
<protein>
    <submittedName>
        <fullName evidence="1">Protein TusB</fullName>
    </submittedName>
</protein>
<evidence type="ECO:0000313" key="1">
    <source>
        <dbReference type="EMBL" id="CED72499.1"/>
    </source>
</evidence>
<evidence type="ECO:0000313" key="2">
    <source>
        <dbReference type="Proteomes" id="UP000032427"/>
    </source>
</evidence>
<gene>
    <name evidence="1" type="primary">tusB</name>
    <name evidence="1" type="ORF">AWOD_I_2446</name>
</gene>
<dbReference type="GeneID" id="28542038"/>
<dbReference type="GO" id="GO:0002143">
    <property type="term" value="P:tRNA wobble position uridine thiolation"/>
    <property type="evidence" value="ECO:0007669"/>
    <property type="project" value="InterPro"/>
</dbReference>
<organism evidence="1 2">
    <name type="scientific">Aliivibrio wodanis</name>
    <dbReference type="NCBI Taxonomy" id="80852"/>
    <lineage>
        <taxon>Bacteria</taxon>
        <taxon>Pseudomonadati</taxon>
        <taxon>Pseudomonadota</taxon>
        <taxon>Gammaproteobacteria</taxon>
        <taxon>Vibrionales</taxon>
        <taxon>Vibrionaceae</taxon>
        <taxon>Aliivibrio</taxon>
    </lineage>
</organism>
<dbReference type="AlphaFoldDB" id="A0A090KLS4"/>
<dbReference type="EMBL" id="LN554846">
    <property type="protein sequence ID" value="CED72499.1"/>
    <property type="molecule type" value="Genomic_DNA"/>
</dbReference>
<dbReference type="HOGENOM" id="CLU_166087_0_1_6"/>
<dbReference type="NCBIfam" id="TIGR03011">
    <property type="entry name" value="sulf_tusB_dsrH"/>
    <property type="match status" value="1"/>
</dbReference>
<dbReference type="Gene3D" id="3.40.1260.10">
    <property type="entry name" value="DsrEFH-like"/>
    <property type="match status" value="1"/>
</dbReference>
<dbReference type="PANTHER" id="PTHR37526">
    <property type="entry name" value="PROTEIN TUSB"/>
    <property type="match status" value="1"/>
</dbReference>
<dbReference type="SUPFAM" id="SSF75169">
    <property type="entry name" value="DsrEFH-like"/>
    <property type="match status" value="1"/>
</dbReference>
<proteinExistence type="predicted"/>
<dbReference type="InterPro" id="IPR027396">
    <property type="entry name" value="DsrEFH-like"/>
</dbReference>